<proteinExistence type="predicted"/>
<dbReference type="AlphaFoldDB" id="A0A821LJL4"/>
<dbReference type="Proteomes" id="UP000663880">
    <property type="component" value="Unassembled WGS sequence"/>
</dbReference>
<protein>
    <submittedName>
        <fullName evidence="2">Uncharacterized protein</fullName>
    </submittedName>
</protein>
<comment type="caution">
    <text evidence="2">The sequence shown here is derived from an EMBL/GenBank/DDBJ whole genome shotgun (WGS) entry which is preliminary data.</text>
</comment>
<sequence length="69" mass="7815">MARPPDRVVEQVETGRKPNHDTGPGEHLRSHSALSLRFLHQDVPWKTPVAYLGVTINRKFDTSGHDTRT</sequence>
<evidence type="ECO:0000313" key="3">
    <source>
        <dbReference type="Proteomes" id="UP000663880"/>
    </source>
</evidence>
<organism evidence="2 3">
    <name type="scientific">Pieris macdunnoughi</name>
    <dbReference type="NCBI Taxonomy" id="345717"/>
    <lineage>
        <taxon>Eukaryota</taxon>
        <taxon>Metazoa</taxon>
        <taxon>Ecdysozoa</taxon>
        <taxon>Arthropoda</taxon>
        <taxon>Hexapoda</taxon>
        <taxon>Insecta</taxon>
        <taxon>Pterygota</taxon>
        <taxon>Neoptera</taxon>
        <taxon>Endopterygota</taxon>
        <taxon>Lepidoptera</taxon>
        <taxon>Glossata</taxon>
        <taxon>Ditrysia</taxon>
        <taxon>Papilionoidea</taxon>
        <taxon>Pieridae</taxon>
        <taxon>Pierinae</taxon>
        <taxon>Pieris</taxon>
    </lineage>
</organism>
<gene>
    <name evidence="2" type="ORF">PMACD_LOCUS748</name>
</gene>
<feature type="region of interest" description="Disordered" evidence="1">
    <location>
        <begin position="1"/>
        <end position="30"/>
    </location>
</feature>
<accession>A0A821LJL4</accession>
<feature type="compositionally biased region" description="Basic and acidic residues" evidence="1">
    <location>
        <begin position="1"/>
        <end position="29"/>
    </location>
</feature>
<keyword evidence="3" id="KW-1185">Reference proteome</keyword>
<evidence type="ECO:0000313" key="2">
    <source>
        <dbReference type="EMBL" id="CAF4751905.1"/>
    </source>
</evidence>
<dbReference type="EMBL" id="CAJOBZ010000001">
    <property type="protein sequence ID" value="CAF4751905.1"/>
    <property type="molecule type" value="Genomic_DNA"/>
</dbReference>
<evidence type="ECO:0000256" key="1">
    <source>
        <dbReference type="SAM" id="MobiDB-lite"/>
    </source>
</evidence>
<name>A0A821LJL4_9NEOP</name>
<reference evidence="2" key="1">
    <citation type="submission" date="2021-02" db="EMBL/GenBank/DDBJ databases">
        <authorList>
            <person name="Steward A R."/>
        </authorList>
    </citation>
    <scope>NUCLEOTIDE SEQUENCE</scope>
</reference>